<dbReference type="GeneID" id="92092535"/>
<evidence type="ECO:0000313" key="2">
    <source>
        <dbReference type="Proteomes" id="UP001480595"/>
    </source>
</evidence>
<proteinExistence type="predicted"/>
<evidence type="ECO:0000313" key="1">
    <source>
        <dbReference type="EMBL" id="KAK8061697.1"/>
    </source>
</evidence>
<dbReference type="Proteomes" id="UP001480595">
    <property type="component" value="Unassembled WGS sequence"/>
</dbReference>
<keyword evidence="2" id="KW-1185">Reference proteome</keyword>
<dbReference type="EMBL" id="JAQQWL010000008">
    <property type="protein sequence ID" value="KAK8061697.1"/>
    <property type="molecule type" value="Genomic_DNA"/>
</dbReference>
<reference evidence="1 2" key="1">
    <citation type="submission" date="2023-01" db="EMBL/GenBank/DDBJ databases">
        <title>Analysis of 21 Apiospora genomes using comparative genomics revels a genus with tremendous synthesis potential of carbohydrate active enzymes and secondary metabolites.</title>
        <authorList>
            <person name="Sorensen T."/>
        </authorList>
    </citation>
    <scope>NUCLEOTIDE SEQUENCE [LARGE SCALE GENOMIC DNA]</scope>
    <source>
        <strain evidence="1 2">CBS 135458</strain>
    </source>
</reference>
<comment type="caution">
    <text evidence="1">The sequence shown here is derived from an EMBL/GenBank/DDBJ whole genome shotgun (WGS) entry which is preliminary data.</text>
</comment>
<protein>
    <submittedName>
        <fullName evidence="1">Uncharacterized protein</fullName>
    </submittedName>
</protein>
<dbReference type="RefSeq" id="XP_066714959.1">
    <property type="nucleotide sequence ID" value="XM_066859472.1"/>
</dbReference>
<gene>
    <name evidence="1" type="ORF">PG994_008063</name>
</gene>
<sequence>MTTPRAEADAVAAVAPQQQRGRRPLLVVEGYRQPGLAEAQARVQRLRLVEPRHLGPDERARGRLVVREQAALERELGRRGRAGPGLHRGQVARLQDVQQVATVAVLVERLLQARHEEREQVAAGLEEPVLVGTVEVRGDHEHHLRR</sequence>
<accession>A0ABR1URZ1</accession>
<name>A0ABR1URZ1_9PEZI</name>
<organism evidence="1 2">
    <name type="scientific">Apiospora phragmitis</name>
    <dbReference type="NCBI Taxonomy" id="2905665"/>
    <lineage>
        <taxon>Eukaryota</taxon>
        <taxon>Fungi</taxon>
        <taxon>Dikarya</taxon>
        <taxon>Ascomycota</taxon>
        <taxon>Pezizomycotina</taxon>
        <taxon>Sordariomycetes</taxon>
        <taxon>Xylariomycetidae</taxon>
        <taxon>Amphisphaeriales</taxon>
        <taxon>Apiosporaceae</taxon>
        <taxon>Apiospora</taxon>
    </lineage>
</organism>